<proteinExistence type="inferred from homology"/>
<dbReference type="PANTHER" id="PTHR30572:SF4">
    <property type="entry name" value="ABC TRANSPORTER PERMEASE YTRF"/>
    <property type="match status" value="1"/>
</dbReference>
<keyword evidence="4 7" id="KW-1133">Transmembrane helix</keyword>
<feature type="transmembrane region" description="Helical" evidence="7">
    <location>
        <begin position="281"/>
        <end position="306"/>
    </location>
</feature>
<sequence>MFDRDSFAEIAQTIRTNKLRTFLTGFSVAWGIFMLIILLGSGKGLQNGVEKDFKDDAVNSVFITPGSTSKAYKGMQPNRNIVFKNEDYEYIKNNIDGVEHITGRFMRWSEQVSSEKYSGSFSLRSVHPDHKFLENTIVESGRYINQKDLDDERKVIVIGRKVQQELFPTRPNPVGENLQMAGTMFKVIGVFTDEGSSGEENTVYVPVNVAQKIYNGQNQLQRIIFSTGDASLEEVNSMTERVTDYFSKKLLFDPTDTRALRVRNLAEEYQMITSIFTGISLFIWVIGIMTVIAGVIGVSNIMMIVVKERTKEIGIRKALGATPFSIVILVLMESVIITSIAGYIGLISGVALLEYLSSVVQAPMFQNPEVNFQAAIWAVILLVIAGGIAGLFPAMNAAKVKPIVALRDE</sequence>
<dbReference type="OrthoDB" id="9770036at2"/>
<dbReference type="PANTHER" id="PTHR30572">
    <property type="entry name" value="MEMBRANE COMPONENT OF TRANSPORTER-RELATED"/>
    <property type="match status" value="1"/>
</dbReference>
<keyword evidence="11" id="KW-1185">Reference proteome</keyword>
<evidence type="ECO:0000313" key="10">
    <source>
        <dbReference type="EMBL" id="KAB1064325.1"/>
    </source>
</evidence>
<dbReference type="EMBL" id="WACR01000005">
    <property type="protein sequence ID" value="KAB1064325.1"/>
    <property type="molecule type" value="Genomic_DNA"/>
</dbReference>
<gene>
    <name evidence="10" type="ORF">F3059_06385</name>
</gene>
<comment type="similarity">
    <text evidence="6">Belongs to the ABC-4 integral membrane protein family.</text>
</comment>
<evidence type="ECO:0000313" key="11">
    <source>
        <dbReference type="Proteomes" id="UP000435357"/>
    </source>
</evidence>
<dbReference type="InterPro" id="IPR003838">
    <property type="entry name" value="ABC3_permease_C"/>
</dbReference>
<dbReference type="GO" id="GO:0022857">
    <property type="term" value="F:transmembrane transporter activity"/>
    <property type="evidence" value="ECO:0007669"/>
    <property type="project" value="TreeGrafter"/>
</dbReference>
<reference evidence="10 11" key="1">
    <citation type="submission" date="2019-09" db="EMBL/GenBank/DDBJ databases">
        <title>Genomes of Cryomorphaceae.</title>
        <authorList>
            <person name="Bowman J.P."/>
        </authorList>
    </citation>
    <scope>NUCLEOTIDE SEQUENCE [LARGE SCALE GENOMIC DNA]</scope>
    <source>
        <strain evidence="10 11">KCTC 52047</strain>
    </source>
</reference>
<feature type="domain" description="ABC3 transporter permease C-terminal" evidence="8">
    <location>
        <begin position="285"/>
        <end position="402"/>
    </location>
</feature>
<protein>
    <submittedName>
        <fullName evidence="10">ABC transporter permease</fullName>
    </submittedName>
</protein>
<keyword evidence="5 7" id="KW-0472">Membrane</keyword>
<dbReference type="Pfam" id="PF02687">
    <property type="entry name" value="FtsX"/>
    <property type="match status" value="1"/>
</dbReference>
<organism evidence="10 11">
    <name type="scientific">Salibacter halophilus</name>
    <dbReference type="NCBI Taxonomy" id="1803916"/>
    <lineage>
        <taxon>Bacteria</taxon>
        <taxon>Pseudomonadati</taxon>
        <taxon>Bacteroidota</taxon>
        <taxon>Flavobacteriia</taxon>
        <taxon>Flavobacteriales</taxon>
        <taxon>Salibacteraceae</taxon>
        <taxon>Salibacter</taxon>
    </lineage>
</organism>
<dbReference type="RefSeq" id="WP_151167366.1">
    <property type="nucleotide sequence ID" value="NZ_WACR01000005.1"/>
</dbReference>
<dbReference type="InterPro" id="IPR025857">
    <property type="entry name" value="MacB_PCD"/>
</dbReference>
<dbReference type="InterPro" id="IPR050250">
    <property type="entry name" value="Macrolide_Exporter_MacB"/>
</dbReference>
<evidence type="ECO:0000256" key="2">
    <source>
        <dbReference type="ARBA" id="ARBA00022475"/>
    </source>
</evidence>
<feature type="domain" description="MacB-like periplasmic core" evidence="9">
    <location>
        <begin position="21"/>
        <end position="236"/>
    </location>
</feature>
<evidence type="ECO:0000256" key="1">
    <source>
        <dbReference type="ARBA" id="ARBA00004651"/>
    </source>
</evidence>
<dbReference type="GO" id="GO:0005886">
    <property type="term" value="C:plasma membrane"/>
    <property type="evidence" value="ECO:0007669"/>
    <property type="project" value="UniProtKB-SubCell"/>
</dbReference>
<comment type="caution">
    <text evidence="10">The sequence shown here is derived from an EMBL/GenBank/DDBJ whole genome shotgun (WGS) entry which is preliminary data.</text>
</comment>
<dbReference type="AlphaFoldDB" id="A0A6N6M4N4"/>
<feature type="transmembrane region" description="Helical" evidence="7">
    <location>
        <begin position="21"/>
        <end position="40"/>
    </location>
</feature>
<accession>A0A6N6M4N4</accession>
<feature type="transmembrane region" description="Helical" evidence="7">
    <location>
        <begin position="372"/>
        <end position="392"/>
    </location>
</feature>
<evidence type="ECO:0000256" key="4">
    <source>
        <dbReference type="ARBA" id="ARBA00022989"/>
    </source>
</evidence>
<name>A0A6N6M4N4_9FLAO</name>
<evidence type="ECO:0000256" key="6">
    <source>
        <dbReference type="ARBA" id="ARBA00038076"/>
    </source>
</evidence>
<keyword evidence="2" id="KW-1003">Cell membrane</keyword>
<keyword evidence="3 7" id="KW-0812">Transmembrane</keyword>
<feature type="transmembrane region" description="Helical" evidence="7">
    <location>
        <begin position="326"/>
        <end position="352"/>
    </location>
</feature>
<comment type="subcellular location">
    <subcellularLocation>
        <location evidence="1">Cell membrane</location>
        <topology evidence="1">Multi-pass membrane protein</topology>
    </subcellularLocation>
</comment>
<dbReference type="Proteomes" id="UP000435357">
    <property type="component" value="Unassembled WGS sequence"/>
</dbReference>
<dbReference type="Pfam" id="PF12704">
    <property type="entry name" value="MacB_PCD"/>
    <property type="match status" value="1"/>
</dbReference>
<evidence type="ECO:0000256" key="5">
    <source>
        <dbReference type="ARBA" id="ARBA00023136"/>
    </source>
</evidence>
<evidence type="ECO:0000259" key="8">
    <source>
        <dbReference type="Pfam" id="PF02687"/>
    </source>
</evidence>
<evidence type="ECO:0000256" key="7">
    <source>
        <dbReference type="SAM" id="Phobius"/>
    </source>
</evidence>
<evidence type="ECO:0000259" key="9">
    <source>
        <dbReference type="Pfam" id="PF12704"/>
    </source>
</evidence>
<evidence type="ECO:0000256" key="3">
    <source>
        <dbReference type="ARBA" id="ARBA00022692"/>
    </source>
</evidence>